<keyword evidence="2" id="KW-0812">Transmembrane</keyword>
<name>Q1QX06_CHRI1</name>
<organism evidence="3 4">
    <name type="scientific">Chromohalobacter israelensis (strain ATCC BAA-138 / DSM 3043 / CIP 106854 / NCIMB 13768 / 1H11)</name>
    <name type="common">Chromohalobacter salexigens</name>
    <dbReference type="NCBI Taxonomy" id="290398"/>
    <lineage>
        <taxon>Bacteria</taxon>
        <taxon>Pseudomonadati</taxon>
        <taxon>Pseudomonadota</taxon>
        <taxon>Gammaproteobacteria</taxon>
        <taxon>Oceanospirillales</taxon>
        <taxon>Halomonadaceae</taxon>
        <taxon>Chromohalobacter</taxon>
    </lineage>
</organism>
<dbReference type="AlphaFoldDB" id="Q1QX06"/>
<evidence type="ECO:0000313" key="3">
    <source>
        <dbReference type="EMBL" id="ABE59002.1"/>
    </source>
</evidence>
<feature type="transmembrane region" description="Helical" evidence="2">
    <location>
        <begin position="91"/>
        <end position="113"/>
    </location>
</feature>
<evidence type="ECO:0000256" key="2">
    <source>
        <dbReference type="SAM" id="Phobius"/>
    </source>
</evidence>
<accession>Q1QX06</accession>
<feature type="region of interest" description="Disordered" evidence="1">
    <location>
        <begin position="146"/>
        <end position="176"/>
    </location>
</feature>
<keyword evidence="4" id="KW-1185">Reference proteome</keyword>
<feature type="compositionally biased region" description="Basic and acidic residues" evidence="1">
    <location>
        <begin position="167"/>
        <end position="176"/>
    </location>
</feature>
<keyword evidence="2" id="KW-1133">Transmembrane helix</keyword>
<dbReference type="HOGENOM" id="CLU_1522557_0_0_6"/>
<gene>
    <name evidence="3" type="ordered locus">Csal_1649</name>
</gene>
<evidence type="ECO:0000313" key="4">
    <source>
        <dbReference type="Proteomes" id="UP000000239"/>
    </source>
</evidence>
<dbReference type="KEGG" id="csa:Csal_1649"/>
<proteinExistence type="predicted"/>
<dbReference type="Proteomes" id="UP000000239">
    <property type="component" value="Chromosome"/>
</dbReference>
<keyword evidence="2" id="KW-0472">Membrane</keyword>
<sequence length="176" mass="18510">MKMRGMPSTYRYGVRWRAGQRALGGLERRPRAHGEVRGELLRCAYVQVVIFSLFHAYRGKVSQGSVMSKRGIGTSGSTSSLGGEVPRSGRLVLGSLVLGCFVLVGFAMGSVAMGSVAMAADTSVDDDPVQYDPAFLWVADKGDTASARAGNSEAQGDAPPSDEDNAVPEKAEAVAP</sequence>
<dbReference type="EMBL" id="CP000285">
    <property type="protein sequence ID" value="ABE59002.1"/>
    <property type="molecule type" value="Genomic_DNA"/>
</dbReference>
<dbReference type="STRING" id="290398.Csal_1649"/>
<evidence type="ECO:0000256" key="1">
    <source>
        <dbReference type="SAM" id="MobiDB-lite"/>
    </source>
</evidence>
<reference evidence="3 4" key="1">
    <citation type="journal article" date="2011" name="Stand. Genomic Sci.">
        <title>Complete genome sequence of the halophilic and highly halotolerant Chromohalobacter salexigens type strain (1H11(T)).</title>
        <authorList>
            <person name="Copeland A."/>
            <person name="O'Connor K."/>
            <person name="Lucas S."/>
            <person name="Lapidus A."/>
            <person name="Berry K.W."/>
            <person name="Detter J.C."/>
            <person name="Del Rio T.G."/>
            <person name="Hammon N."/>
            <person name="Dalin E."/>
            <person name="Tice H."/>
            <person name="Pitluck S."/>
            <person name="Bruce D."/>
            <person name="Goodwin L."/>
            <person name="Han C."/>
            <person name="Tapia R."/>
            <person name="Saunders E."/>
            <person name="Schmutz J."/>
            <person name="Brettin T."/>
            <person name="Larimer F."/>
            <person name="Land M."/>
            <person name="Hauser L."/>
            <person name="Vargas C."/>
            <person name="Nieto J.J."/>
            <person name="Kyrpides N.C."/>
            <person name="Ivanova N."/>
            <person name="Goker M."/>
            <person name="Klenk H.P."/>
            <person name="Csonka L.N."/>
            <person name="Woyke T."/>
        </authorList>
    </citation>
    <scope>NUCLEOTIDE SEQUENCE [LARGE SCALE GENOMIC DNA]</scope>
    <source>
        <strain evidence="4">ATCC BAA-138 / DSM 3043 / CIP 106854 / NCIMB 13768 / 1H11</strain>
    </source>
</reference>
<protein>
    <submittedName>
        <fullName evidence="3">Uncharacterized protein</fullName>
    </submittedName>
</protein>